<dbReference type="Gene3D" id="3.40.50.300">
    <property type="entry name" value="P-loop containing nucleotide triphosphate hydrolases"/>
    <property type="match status" value="1"/>
</dbReference>
<dbReference type="SMART" id="SM00382">
    <property type="entry name" value="AAA"/>
    <property type="match status" value="1"/>
</dbReference>
<dbReference type="PANTHER" id="PTHR42788:SF13">
    <property type="entry name" value="ALIPHATIC SULFONATES IMPORT ATP-BINDING PROTEIN SSUB"/>
    <property type="match status" value="1"/>
</dbReference>
<dbReference type="EMBL" id="RJKE01000001">
    <property type="protein sequence ID" value="ROO84485.1"/>
    <property type="molecule type" value="Genomic_DNA"/>
</dbReference>
<keyword evidence="1" id="KW-0813">Transport</keyword>
<evidence type="ECO:0000256" key="3">
    <source>
        <dbReference type="ARBA" id="ARBA00022840"/>
    </source>
</evidence>
<evidence type="ECO:0000259" key="4">
    <source>
        <dbReference type="PROSITE" id="PS50893"/>
    </source>
</evidence>
<dbReference type="PANTHER" id="PTHR42788">
    <property type="entry name" value="TAURINE IMPORT ATP-BINDING PROTEIN-RELATED"/>
    <property type="match status" value="1"/>
</dbReference>
<dbReference type="InterPro" id="IPR050166">
    <property type="entry name" value="ABC_transporter_ATP-bind"/>
</dbReference>
<dbReference type="InterPro" id="IPR027417">
    <property type="entry name" value="P-loop_NTPase"/>
</dbReference>
<keyword evidence="3 5" id="KW-0067">ATP-binding</keyword>
<dbReference type="GO" id="GO:0005524">
    <property type="term" value="F:ATP binding"/>
    <property type="evidence" value="ECO:0007669"/>
    <property type="project" value="UniProtKB-KW"/>
</dbReference>
<reference evidence="5 6" key="1">
    <citation type="submission" date="2018-11" db="EMBL/GenBank/DDBJ databases">
        <title>Sequencing the genomes of 1000 actinobacteria strains.</title>
        <authorList>
            <person name="Klenk H.-P."/>
        </authorList>
    </citation>
    <scope>NUCLEOTIDE SEQUENCE [LARGE SCALE GENOMIC DNA]</scope>
    <source>
        <strain evidence="5 6">DSM 44254</strain>
    </source>
</reference>
<proteinExistence type="predicted"/>
<feature type="domain" description="ABC transporter" evidence="4">
    <location>
        <begin position="22"/>
        <end position="243"/>
    </location>
</feature>
<accession>A0A3N1CTE2</accession>
<evidence type="ECO:0000313" key="6">
    <source>
        <dbReference type="Proteomes" id="UP000272400"/>
    </source>
</evidence>
<dbReference type="InterPro" id="IPR017871">
    <property type="entry name" value="ABC_transporter-like_CS"/>
</dbReference>
<comment type="caution">
    <text evidence="5">The sequence shown here is derived from an EMBL/GenBank/DDBJ whole genome shotgun (WGS) entry which is preliminary data.</text>
</comment>
<dbReference type="GO" id="GO:0016887">
    <property type="term" value="F:ATP hydrolysis activity"/>
    <property type="evidence" value="ECO:0007669"/>
    <property type="project" value="InterPro"/>
</dbReference>
<protein>
    <submittedName>
        <fullName evidence="5">NitT/TauT family transport system ATP-binding protein</fullName>
    </submittedName>
</protein>
<dbReference type="InterPro" id="IPR003439">
    <property type="entry name" value="ABC_transporter-like_ATP-bd"/>
</dbReference>
<name>A0A3N1CTE2_9ACTN</name>
<organism evidence="5 6">
    <name type="scientific">Actinocorallia herbida</name>
    <dbReference type="NCBI Taxonomy" id="58109"/>
    <lineage>
        <taxon>Bacteria</taxon>
        <taxon>Bacillati</taxon>
        <taxon>Actinomycetota</taxon>
        <taxon>Actinomycetes</taxon>
        <taxon>Streptosporangiales</taxon>
        <taxon>Thermomonosporaceae</taxon>
        <taxon>Actinocorallia</taxon>
    </lineage>
</organism>
<gene>
    <name evidence="5" type="ORF">EDD29_2010</name>
</gene>
<dbReference type="RefSeq" id="WP_246052660.1">
    <property type="nucleotide sequence ID" value="NZ_RJKE01000001.1"/>
</dbReference>
<dbReference type="AlphaFoldDB" id="A0A3N1CTE2"/>
<dbReference type="Proteomes" id="UP000272400">
    <property type="component" value="Unassembled WGS sequence"/>
</dbReference>
<dbReference type="SUPFAM" id="SSF52540">
    <property type="entry name" value="P-loop containing nucleoside triphosphate hydrolases"/>
    <property type="match status" value="1"/>
</dbReference>
<keyword evidence="2" id="KW-0547">Nucleotide-binding</keyword>
<dbReference type="InterPro" id="IPR003593">
    <property type="entry name" value="AAA+_ATPase"/>
</dbReference>
<dbReference type="Pfam" id="PF00005">
    <property type="entry name" value="ABC_tran"/>
    <property type="match status" value="1"/>
</dbReference>
<evidence type="ECO:0000313" key="5">
    <source>
        <dbReference type="EMBL" id="ROO84485.1"/>
    </source>
</evidence>
<dbReference type="PROSITE" id="PS00211">
    <property type="entry name" value="ABC_TRANSPORTER_1"/>
    <property type="match status" value="1"/>
</dbReference>
<evidence type="ECO:0000256" key="2">
    <source>
        <dbReference type="ARBA" id="ARBA00022741"/>
    </source>
</evidence>
<dbReference type="PROSITE" id="PS50893">
    <property type="entry name" value="ABC_TRANSPORTER_2"/>
    <property type="match status" value="1"/>
</dbReference>
<keyword evidence="6" id="KW-1185">Reference proteome</keyword>
<evidence type="ECO:0000256" key="1">
    <source>
        <dbReference type="ARBA" id="ARBA00022448"/>
    </source>
</evidence>
<dbReference type="CDD" id="cd03293">
    <property type="entry name" value="ABC_NrtD_SsuB_transporters"/>
    <property type="match status" value="1"/>
</dbReference>
<sequence>MRSLIDTMHGVDAAHLLHGQQISADRVSMRYATGTTALEDVSLSVARGEFVAIVGPSGCGKSTLLRLAAGLEQPTEGSVALATESVAFIFQDPTLLPWRTVRRNVELLTQLAGLPKEERARRVDAAVEAVGLSGFAGQLPKALSGGMRMRVSLARALALEPEVMLLDEPFGALDEMTRDEMQNQLLDLHRREEFTAMLVTHSVSEAVYLADRVVVMSARPGRIRGVVEVGLPRDRDADIRFDQRFTDRVAEVAALLHGKG</sequence>